<accession>A0ABQ3VRK8</accession>
<protein>
    <submittedName>
        <fullName evidence="2">Uncharacterized protein</fullName>
    </submittedName>
</protein>
<dbReference type="EMBL" id="BNJJ01000022">
    <property type="protein sequence ID" value="GHO88223.1"/>
    <property type="molecule type" value="Genomic_DNA"/>
</dbReference>
<dbReference type="RefSeq" id="WP_201365832.1">
    <property type="nucleotide sequence ID" value="NZ_BNJJ01000022.1"/>
</dbReference>
<reference evidence="2 3" key="1">
    <citation type="journal article" date="2021" name="Int. J. Syst. Evol. Microbiol.">
        <title>Reticulibacter mediterranei gen. nov., sp. nov., within the new family Reticulibacteraceae fam. nov., and Ktedonospora formicarum gen. nov., sp. nov., Ktedonobacter robiniae sp. nov., Dictyobacter formicarum sp. nov. and Dictyobacter arantiisoli sp. nov., belonging to the class Ktedonobacteria.</title>
        <authorList>
            <person name="Yabe S."/>
            <person name="Zheng Y."/>
            <person name="Wang C.M."/>
            <person name="Sakai Y."/>
            <person name="Abe K."/>
            <person name="Yokota A."/>
            <person name="Donadio S."/>
            <person name="Cavaletti L."/>
            <person name="Monciardini P."/>
        </authorList>
    </citation>
    <scope>NUCLEOTIDE SEQUENCE [LARGE SCALE GENOMIC DNA]</scope>
    <source>
        <strain evidence="2 3">SOSP1-9</strain>
    </source>
</reference>
<comment type="caution">
    <text evidence="2">The sequence shown here is derived from an EMBL/GenBank/DDBJ whole genome shotgun (WGS) entry which is preliminary data.</text>
</comment>
<name>A0ABQ3VRK8_9CHLR</name>
<evidence type="ECO:0000256" key="1">
    <source>
        <dbReference type="SAM" id="MobiDB-lite"/>
    </source>
</evidence>
<feature type="region of interest" description="Disordered" evidence="1">
    <location>
        <begin position="366"/>
        <end position="399"/>
    </location>
</feature>
<proteinExistence type="predicted"/>
<feature type="compositionally biased region" description="Polar residues" evidence="1">
    <location>
        <begin position="293"/>
        <end position="314"/>
    </location>
</feature>
<gene>
    <name evidence="2" type="ORF">KSZ_62290</name>
</gene>
<sequence length="562" mass="65185">MDSITAFPIVMQEGTGPKCECTDNFLIGKRERDESAAEVCQDSQINKYKWPEFAGFAGERYLESILQSIMPFALFRTWHNLTIREAPGQGAYAGVARIATVSSRCERKIYQDLADLSERGLLEMSKAWRTIVTADGIPRMQLVTLKNFERLYDLAHEFHLWSQDPFYIAPQRENAEFIIQDAALFQKLLRFECYRKILLLKKPGPKTQPRQRWYNKTIDELLATAHSILHGNAEDAENSKSADEEAILQKQLSEQLQKHSVYRSTSTENFDGDRFPKTSTSKKGTVYPPKTIRNATEQPSNADTTETQHLTPTESKSKQNKTRQERGAAAAKDAEDYLGYNEYELKHDVKKRGAAAIGVTAEQYRKLQGGQDQRELEEQRERERAAQAQANRQERERPAQVERTIEEYARQYDDPELIQSDMTRGLKLYFTAEEVLEHFSPTMFWHVFDQAKAAAAKYAKAHTNRQGRVNRVPYLFTCMENAFQFSLEELVYLRTEDPLYTDYSVWDVIDTLEATYQHQRQHRQTRLDYRGWLLDILDRLEKRAQPRTRNNPTKREYEGGAL</sequence>
<organism evidence="2 3">
    <name type="scientific">Dictyobacter formicarum</name>
    <dbReference type="NCBI Taxonomy" id="2778368"/>
    <lineage>
        <taxon>Bacteria</taxon>
        <taxon>Bacillati</taxon>
        <taxon>Chloroflexota</taxon>
        <taxon>Ktedonobacteria</taxon>
        <taxon>Ktedonobacterales</taxon>
        <taxon>Dictyobacteraceae</taxon>
        <taxon>Dictyobacter</taxon>
    </lineage>
</organism>
<feature type="region of interest" description="Disordered" evidence="1">
    <location>
        <begin position="257"/>
        <end position="333"/>
    </location>
</feature>
<keyword evidence="3" id="KW-1185">Reference proteome</keyword>
<evidence type="ECO:0000313" key="3">
    <source>
        <dbReference type="Proteomes" id="UP000635565"/>
    </source>
</evidence>
<feature type="compositionally biased region" description="Basic and acidic residues" evidence="1">
    <location>
        <begin position="372"/>
        <end position="385"/>
    </location>
</feature>
<dbReference type="Proteomes" id="UP000635565">
    <property type="component" value="Unassembled WGS sequence"/>
</dbReference>
<evidence type="ECO:0000313" key="2">
    <source>
        <dbReference type="EMBL" id="GHO88223.1"/>
    </source>
</evidence>